<proteinExistence type="predicted"/>
<dbReference type="GO" id="GO:0006355">
    <property type="term" value="P:regulation of DNA-templated transcription"/>
    <property type="evidence" value="ECO:0007669"/>
    <property type="project" value="InterPro"/>
</dbReference>
<dbReference type="OrthoDB" id="1865909at2759"/>
<evidence type="ECO:0000259" key="1">
    <source>
        <dbReference type="PROSITE" id="PS51745"/>
    </source>
</evidence>
<sequence>VRWDEDVLSDTLERVSPWEIEPSISLPGLSSPSVPRLKKARTNMPPNSSSNPLAVGGESLDFDESVRYSKVLQGQEKVDLRLPPCGGGSEMNHPLDFQMHRSLHRTLATPGSMETKVCNPSQVEQNTCTGFSDSTRSQQVLQGQEIFNLKSLHRGSDSSEFNHTPWNKNDLGFNMFNMYQRPSPNFYALAANDVGNIYMTYNNKYNMNSDPMVQPLTSDFQRENIHSIISSTQRSTPGITRDHLCNPSANILVKEQKSTESLSAPATDANNYKDEETNAVKPSCKLFGISLTADISIPNSQSSSKRSCTKVHKQGNLVGRAVDLSKMNGYDDFLSELERLFNMEGLLRNPDKGWQVVYTDSDNDMVVVGDDPWHEFCDIVSKIHIYTQEEVEKMTTGMISDDTQSCLEEAPALMDVSKSCSEGHPDSSPTVLKI</sequence>
<protein>
    <submittedName>
        <fullName evidence="2">Auxin response factor</fullName>
    </submittedName>
</protein>
<feature type="non-terminal residue" evidence="2">
    <location>
        <position position="1"/>
    </location>
</feature>
<organism evidence="2 3">
    <name type="scientific">Thalictrum thalictroides</name>
    <name type="common">Rue-anemone</name>
    <name type="synonym">Anemone thalictroides</name>
    <dbReference type="NCBI Taxonomy" id="46969"/>
    <lineage>
        <taxon>Eukaryota</taxon>
        <taxon>Viridiplantae</taxon>
        <taxon>Streptophyta</taxon>
        <taxon>Embryophyta</taxon>
        <taxon>Tracheophyta</taxon>
        <taxon>Spermatophyta</taxon>
        <taxon>Magnoliopsida</taxon>
        <taxon>Ranunculales</taxon>
        <taxon>Ranunculaceae</taxon>
        <taxon>Thalictroideae</taxon>
        <taxon>Thalictrum</taxon>
    </lineage>
</organism>
<evidence type="ECO:0000313" key="2">
    <source>
        <dbReference type="EMBL" id="KAF5175748.1"/>
    </source>
</evidence>
<dbReference type="AlphaFoldDB" id="A0A7J6UTH7"/>
<gene>
    <name evidence="2" type="ORF">FRX31_034670</name>
</gene>
<accession>A0A7J6UTH7</accession>
<keyword evidence="3" id="KW-1185">Reference proteome</keyword>
<evidence type="ECO:0000313" key="3">
    <source>
        <dbReference type="Proteomes" id="UP000554482"/>
    </source>
</evidence>
<dbReference type="Proteomes" id="UP000554482">
    <property type="component" value="Unassembled WGS sequence"/>
</dbReference>
<comment type="caution">
    <text evidence="2">The sequence shown here is derived from an EMBL/GenBank/DDBJ whole genome shotgun (WGS) entry which is preliminary data.</text>
</comment>
<dbReference type="SUPFAM" id="SSF54277">
    <property type="entry name" value="CAD &amp; PB1 domains"/>
    <property type="match status" value="1"/>
</dbReference>
<dbReference type="PANTHER" id="PTHR31384:SF102">
    <property type="entry name" value="AUXIN RESPONSE FACTOR 4"/>
    <property type="match status" value="1"/>
</dbReference>
<dbReference type="GO" id="GO:0003677">
    <property type="term" value="F:DNA binding"/>
    <property type="evidence" value="ECO:0007669"/>
    <property type="project" value="InterPro"/>
</dbReference>
<feature type="domain" description="PB1" evidence="1">
    <location>
        <begin position="306"/>
        <end position="390"/>
    </location>
</feature>
<dbReference type="InterPro" id="IPR053793">
    <property type="entry name" value="PB1-like"/>
</dbReference>
<dbReference type="FunFam" id="3.10.20.90:FF:000047">
    <property type="entry name" value="Auxin response factor"/>
    <property type="match status" value="1"/>
</dbReference>
<dbReference type="Gene3D" id="3.10.20.90">
    <property type="entry name" value="Phosphatidylinositol 3-kinase Catalytic Subunit, Chain A, domain 1"/>
    <property type="match status" value="1"/>
</dbReference>
<dbReference type="InterPro" id="IPR044835">
    <property type="entry name" value="ARF_plant"/>
</dbReference>
<dbReference type="PANTHER" id="PTHR31384">
    <property type="entry name" value="AUXIN RESPONSE FACTOR 4-RELATED"/>
    <property type="match status" value="1"/>
</dbReference>
<name>A0A7J6UTH7_THATH</name>
<dbReference type="GO" id="GO:0009725">
    <property type="term" value="P:response to hormone"/>
    <property type="evidence" value="ECO:0007669"/>
    <property type="project" value="InterPro"/>
</dbReference>
<reference evidence="2 3" key="1">
    <citation type="submission" date="2020-06" db="EMBL/GenBank/DDBJ databases">
        <title>Transcriptomic and genomic resources for Thalictrum thalictroides and T. hernandezii: Facilitating candidate gene discovery in an emerging model plant lineage.</title>
        <authorList>
            <person name="Arias T."/>
            <person name="Riano-Pachon D.M."/>
            <person name="Di Stilio V.S."/>
        </authorList>
    </citation>
    <scope>NUCLEOTIDE SEQUENCE [LARGE SCALE GENOMIC DNA]</scope>
    <source>
        <strain evidence="3">cv. WT478/WT964</strain>
        <tissue evidence="2">Leaves</tissue>
    </source>
</reference>
<dbReference type="EMBL" id="JABWDY010043650">
    <property type="protein sequence ID" value="KAF5175748.1"/>
    <property type="molecule type" value="Genomic_DNA"/>
</dbReference>
<dbReference type="PROSITE" id="PS51745">
    <property type="entry name" value="PB1"/>
    <property type="match status" value="1"/>
</dbReference>